<evidence type="ECO:0000313" key="1">
    <source>
        <dbReference type="EMBL" id="KAJ1210200.1"/>
    </source>
</evidence>
<proteinExistence type="predicted"/>
<dbReference type="AlphaFoldDB" id="A0AAV7W868"/>
<accession>A0AAV7W868</accession>
<comment type="caution">
    <text evidence="1">The sequence shown here is derived from an EMBL/GenBank/DDBJ whole genome shotgun (WGS) entry which is preliminary data.</text>
</comment>
<protein>
    <submittedName>
        <fullName evidence="1">Uncharacterized protein</fullName>
    </submittedName>
</protein>
<organism evidence="1 2">
    <name type="scientific">Pleurodeles waltl</name>
    <name type="common">Iberian ribbed newt</name>
    <dbReference type="NCBI Taxonomy" id="8319"/>
    <lineage>
        <taxon>Eukaryota</taxon>
        <taxon>Metazoa</taxon>
        <taxon>Chordata</taxon>
        <taxon>Craniata</taxon>
        <taxon>Vertebrata</taxon>
        <taxon>Euteleostomi</taxon>
        <taxon>Amphibia</taxon>
        <taxon>Batrachia</taxon>
        <taxon>Caudata</taxon>
        <taxon>Salamandroidea</taxon>
        <taxon>Salamandridae</taxon>
        <taxon>Pleurodelinae</taxon>
        <taxon>Pleurodeles</taxon>
    </lineage>
</organism>
<reference evidence="1" key="1">
    <citation type="journal article" date="2022" name="bioRxiv">
        <title>Sequencing and chromosome-scale assembly of the giantPleurodeles waltlgenome.</title>
        <authorList>
            <person name="Brown T."/>
            <person name="Elewa A."/>
            <person name="Iarovenko S."/>
            <person name="Subramanian E."/>
            <person name="Araus A.J."/>
            <person name="Petzold A."/>
            <person name="Susuki M."/>
            <person name="Suzuki K.-i.T."/>
            <person name="Hayashi T."/>
            <person name="Toyoda A."/>
            <person name="Oliveira C."/>
            <person name="Osipova E."/>
            <person name="Leigh N.D."/>
            <person name="Simon A."/>
            <person name="Yun M.H."/>
        </authorList>
    </citation>
    <scope>NUCLEOTIDE SEQUENCE</scope>
    <source>
        <strain evidence="1">20211129_DDA</strain>
        <tissue evidence="1">Liver</tissue>
    </source>
</reference>
<keyword evidence="2" id="KW-1185">Reference proteome</keyword>
<sequence length="87" mass="10236">MSCVSLLLLCDFKKTELIHKMFWPSGCVKAQQALRKAVVPKCVCLQEQENQFAYYPTKGDSRIKYPFFDTPEETRDWLEQNFPVSRK</sequence>
<dbReference type="Proteomes" id="UP001066276">
    <property type="component" value="Chromosome 1_2"/>
</dbReference>
<dbReference type="EMBL" id="JANPWB010000002">
    <property type="protein sequence ID" value="KAJ1210200.1"/>
    <property type="molecule type" value="Genomic_DNA"/>
</dbReference>
<evidence type="ECO:0000313" key="2">
    <source>
        <dbReference type="Proteomes" id="UP001066276"/>
    </source>
</evidence>
<name>A0AAV7W868_PLEWA</name>
<gene>
    <name evidence="1" type="ORF">NDU88_005568</name>
</gene>